<dbReference type="Proteomes" id="UP001497453">
    <property type="component" value="Chromosome 5"/>
</dbReference>
<dbReference type="InterPro" id="IPR001510">
    <property type="entry name" value="Znf_PARP"/>
</dbReference>
<feature type="compositionally biased region" description="Basic and acidic residues" evidence="6">
    <location>
        <begin position="143"/>
        <end position="162"/>
    </location>
</feature>
<dbReference type="SMART" id="SM01336">
    <property type="entry name" value="zf-PARP"/>
    <property type="match status" value="2"/>
</dbReference>
<keyword evidence="3" id="KW-0863">Zinc-finger</keyword>
<dbReference type="Gene3D" id="3.30.1740.10">
    <property type="entry name" value="Zinc finger, PARP-type"/>
    <property type="match status" value="2"/>
</dbReference>
<evidence type="ECO:0000256" key="3">
    <source>
        <dbReference type="ARBA" id="ARBA00022771"/>
    </source>
</evidence>
<evidence type="ECO:0000313" key="9">
    <source>
        <dbReference type="Proteomes" id="UP001497453"/>
    </source>
</evidence>
<evidence type="ECO:0000313" key="8">
    <source>
        <dbReference type="EMBL" id="CAL1708645.1"/>
    </source>
</evidence>
<evidence type="ECO:0000259" key="7">
    <source>
        <dbReference type="PROSITE" id="PS50064"/>
    </source>
</evidence>
<feature type="region of interest" description="Disordered" evidence="6">
    <location>
        <begin position="143"/>
        <end position="188"/>
    </location>
</feature>
<feature type="compositionally biased region" description="Acidic residues" evidence="6">
    <location>
        <begin position="163"/>
        <end position="174"/>
    </location>
</feature>
<feature type="domain" description="PARP-type" evidence="7">
    <location>
        <begin position="196"/>
        <end position="282"/>
    </location>
</feature>
<keyword evidence="4" id="KW-0862">Zinc</keyword>
<keyword evidence="2" id="KW-0479">Metal-binding</keyword>
<feature type="domain" description="PARP-type" evidence="7">
    <location>
        <begin position="101"/>
        <end position="147"/>
    </location>
</feature>
<accession>A0ABP1DLJ4</accession>
<proteinExistence type="predicted"/>
<comment type="subcellular location">
    <subcellularLocation>
        <location evidence="1">Nucleus</location>
    </subcellularLocation>
</comment>
<feature type="compositionally biased region" description="Acidic residues" evidence="6">
    <location>
        <begin position="390"/>
        <end position="401"/>
    </location>
</feature>
<evidence type="ECO:0000256" key="6">
    <source>
        <dbReference type="SAM" id="MobiDB-lite"/>
    </source>
</evidence>
<evidence type="ECO:0000256" key="2">
    <source>
        <dbReference type="ARBA" id="ARBA00022723"/>
    </source>
</evidence>
<organism evidence="8 9">
    <name type="scientific">Somion occarium</name>
    <dbReference type="NCBI Taxonomy" id="3059160"/>
    <lineage>
        <taxon>Eukaryota</taxon>
        <taxon>Fungi</taxon>
        <taxon>Dikarya</taxon>
        <taxon>Basidiomycota</taxon>
        <taxon>Agaricomycotina</taxon>
        <taxon>Agaricomycetes</taxon>
        <taxon>Polyporales</taxon>
        <taxon>Cerrenaceae</taxon>
        <taxon>Somion</taxon>
    </lineage>
</organism>
<feature type="compositionally biased region" description="Acidic residues" evidence="6">
    <location>
        <begin position="329"/>
        <end position="340"/>
    </location>
</feature>
<evidence type="ECO:0000256" key="1">
    <source>
        <dbReference type="ARBA" id="ARBA00004123"/>
    </source>
</evidence>
<evidence type="ECO:0000256" key="4">
    <source>
        <dbReference type="ARBA" id="ARBA00022833"/>
    </source>
</evidence>
<dbReference type="EMBL" id="OZ037948">
    <property type="protein sequence ID" value="CAL1708645.1"/>
    <property type="molecule type" value="Genomic_DNA"/>
</dbReference>
<feature type="compositionally biased region" description="Acidic residues" evidence="6">
    <location>
        <begin position="372"/>
        <end position="381"/>
    </location>
</feature>
<evidence type="ECO:0000256" key="5">
    <source>
        <dbReference type="ARBA" id="ARBA00023242"/>
    </source>
</evidence>
<dbReference type="InterPro" id="IPR036957">
    <property type="entry name" value="Znf_PARP_sf"/>
</dbReference>
<reference evidence="9" key="1">
    <citation type="submission" date="2024-04" db="EMBL/GenBank/DDBJ databases">
        <authorList>
            <person name="Shaw F."/>
            <person name="Minotto A."/>
        </authorList>
    </citation>
    <scope>NUCLEOTIDE SEQUENCE [LARGE SCALE GENOMIC DNA]</scope>
</reference>
<keyword evidence="5" id="KW-0539">Nucleus</keyword>
<feature type="compositionally biased region" description="Low complexity" evidence="6">
    <location>
        <begin position="411"/>
        <end position="426"/>
    </location>
</feature>
<name>A0ABP1DLJ4_9APHY</name>
<feature type="region of interest" description="Disordered" evidence="6">
    <location>
        <begin position="277"/>
        <end position="451"/>
    </location>
</feature>
<sequence>MSDDEGGGRKGGYRLDYALNNRTGCKGASEYNFYPLFPEVLTTAFFRVSVGLIGPKPCHGIFVLRCVVGVPSHRLTGTKLLKGEFRLGTLVDFRGNTSWAYRHWGCVTKKVLSNMKEVFEDPADLDGFDDLKEEDQERVRAAWEAGHVADEDIPDTARKPEGEEGEEEEEEEEEGGKKKKKAAKPAAKPADEKGVFKVEYASSGRSKCKVCKDMIGKNFFRLGDEVDFRGRKSLAWQHWGCTPSELISKLKRSYDEPSNIEGFEDIKDAEKDKIRAAWEAGEIPEADKGVGEPVETEKKKAAPRKKKAAAEEEEERPKKRARKAKKEEYEEEEEVEEEVEEKPKKKRAPAKKAAEKEKAPAKKRAAKKKAESEEESGEDFGEAIANVSNGEEDELSEEEEEVAPKKRKRAPASNAKASSSKAAAKPASKRSAKPPSSRGKKQVQASEEDED</sequence>
<feature type="compositionally biased region" description="Basic and acidic residues" evidence="6">
    <location>
        <begin position="285"/>
        <end position="300"/>
    </location>
</feature>
<dbReference type="SUPFAM" id="SSF57716">
    <property type="entry name" value="Glucocorticoid receptor-like (DNA-binding domain)"/>
    <property type="match status" value="2"/>
</dbReference>
<gene>
    <name evidence="8" type="ORF">GFSPODELE1_LOCUS6953</name>
</gene>
<keyword evidence="9" id="KW-1185">Reference proteome</keyword>
<protein>
    <recommendedName>
        <fullName evidence="7">PARP-type domain-containing protein</fullName>
    </recommendedName>
</protein>
<dbReference type="PROSITE" id="PS50064">
    <property type="entry name" value="ZF_PARP_2"/>
    <property type="match status" value="2"/>
</dbReference>
<dbReference type="Pfam" id="PF00645">
    <property type="entry name" value="zf-PARP"/>
    <property type="match status" value="2"/>
</dbReference>